<dbReference type="EMBL" id="CAJVQC010001862">
    <property type="protein sequence ID" value="CAG8501906.1"/>
    <property type="molecule type" value="Genomic_DNA"/>
</dbReference>
<protein>
    <submittedName>
        <fullName evidence="1">3442_t:CDS:1</fullName>
    </submittedName>
</protein>
<keyword evidence="2" id="KW-1185">Reference proteome</keyword>
<proteinExistence type="predicted"/>
<evidence type="ECO:0000313" key="2">
    <source>
        <dbReference type="Proteomes" id="UP000789920"/>
    </source>
</evidence>
<comment type="caution">
    <text evidence="1">The sequence shown here is derived from an EMBL/GenBank/DDBJ whole genome shotgun (WGS) entry which is preliminary data.</text>
</comment>
<name>A0ACA9L1P3_9GLOM</name>
<dbReference type="Proteomes" id="UP000789920">
    <property type="component" value="Unassembled WGS sequence"/>
</dbReference>
<gene>
    <name evidence="1" type="ORF">RPERSI_LOCUS1862</name>
</gene>
<accession>A0ACA9L1P3</accession>
<evidence type="ECO:0000313" key="1">
    <source>
        <dbReference type="EMBL" id="CAG8501906.1"/>
    </source>
</evidence>
<sequence>MAKTCRSLECAICCDKTDNILNMTTQCAHEPSTCQDCINKYVNIQLIRKNTLIKCLVDECDNTMEYQDVQRVVSRELFRKFDDVCLRLALQSDPGFRWCQGGSECVSGQIHIGGGKLIISEIDFLKRLTCQEYDIKIGKIDTESQIYLEKNTKSCPKCGIHIQKIDGCDHVKCKIESCLMEFCWLCLGDWQRGEHLRTCALYEGVEIVVSDSSEDENETYGDDDISTLDSEEEDTESSEELPRGYFDDTSEEEHAITTNETNSLDGLTSDSSDSSDEELTSDENDTSEESALSEKSISFEESTSPVHSISFEESTSENSTSFEESTSSEEDTCSVNYSTSEDSQNSSD</sequence>
<organism evidence="1 2">
    <name type="scientific">Racocetra persica</name>
    <dbReference type="NCBI Taxonomy" id="160502"/>
    <lineage>
        <taxon>Eukaryota</taxon>
        <taxon>Fungi</taxon>
        <taxon>Fungi incertae sedis</taxon>
        <taxon>Mucoromycota</taxon>
        <taxon>Glomeromycotina</taxon>
        <taxon>Glomeromycetes</taxon>
        <taxon>Diversisporales</taxon>
        <taxon>Gigasporaceae</taxon>
        <taxon>Racocetra</taxon>
    </lineage>
</organism>
<reference evidence="1" key="1">
    <citation type="submission" date="2021-06" db="EMBL/GenBank/DDBJ databases">
        <authorList>
            <person name="Kallberg Y."/>
            <person name="Tangrot J."/>
            <person name="Rosling A."/>
        </authorList>
    </citation>
    <scope>NUCLEOTIDE SEQUENCE</scope>
    <source>
        <strain evidence="1">MA461A</strain>
    </source>
</reference>